<dbReference type="Proteomes" id="UP001165960">
    <property type="component" value="Unassembled WGS sequence"/>
</dbReference>
<comment type="caution">
    <text evidence="1">The sequence shown here is derived from an EMBL/GenBank/DDBJ whole genome shotgun (WGS) entry which is preliminary data.</text>
</comment>
<dbReference type="EMBL" id="QTSX02003574">
    <property type="protein sequence ID" value="KAJ9070457.1"/>
    <property type="molecule type" value="Genomic_DNA"/>
</dbReference>
<accession>A0ACC2T840</accession>
<proteinExistence type="predicted"/>
<protein>
    <submittedName>
        <fullName evidence="1">NADH-cytochrome b5 reductase</fullName>
        <ecNumber evidence="1">1.6.2.2</ecNumber>
    </submittedName>
</protein>
<evidence type="ECO:0000313" key="2">
    <source>
        <dbReference type="Proteomes" id="UP001165960"/>
    </source>
</evidence>
<organism evidence="1 2">
    <name type="scientific">Entomophthora muscae</name>
    <dbReference type="NCBI Taxonomy" id="34485"/>
    <lineage>
        <taxon>Eukaryota</taxon>
        <taxon>Fungi</taxon>
        <taxon>Fungi incertae sedis</taxon>
        <taxon>Zoopagomycota</taxon>
        <taxon>Entomophthoromycotina</taxon>
        <taxon>Entomophthoromycetes</taxon>
        <taxon>Entomophthorales</taxon>
        <taxon>Entomophthoraceae</taxon>
        <taxon>Entomophthora</taxon>
    </lineage>
</organism>
<sequence length="282" mass="30993">MYDTLASPPFLLAVASAAAGASYILMNQPKKSKTALDSSKFIEFPLIEKTVLSHNSARYRFGLPTPDTVLGLPIGQHISIMIKVDGKEVLRSYTPTSSDADKGWFELVVKTYPDGIISKHLSELKIGDTINVRGPKGAFKYSPNMIDCFGMIAGGTGITPMFQVTKAILSNPRDTTKISLIYANVSEDDILLKKEIDEFAEAHPDRFSVHYVLNNPPEAWTGSTGFITKELIQEKLPFPSDICKILICGPPPMVKAMSLACEELGFPKPRALSKMEDTVFKF</sequence>
<gene>
    <name evidence="1" type="primary">CBR1</name>
    <name evidence="1" type="ORF">DSO57_1007918</name>
</gene>
<keyword evidence="2" id="KW-1185">Reference proteome</keyword>
<evidence type="ECO:0000313" key="1">
    <source>
        <dbReference type="EMBL" id="KAJ9070457.1"/>
    </source>
</evidence>
<keyword evidence="1" id="KW-0560">Oxidoreductase</keyword>
<dbReference type="EC" id="1.6.2.2" evidence="1"/>
<name>A0ACC2T840_9FUNG</name>
<reference evidence="1" key="1">
    <citation type="submission" date="2022-04" db="EMBL/GenBank/DDBJ databases">
        <title>Genome of the entomopathogenic fungus Entomophthora muscae.</title>
        <authorList>
            <person name="Elya C."/>
            <person name="Lovett B.R."/>
            <person name="Lee E."/>
            <person name="Macias A.M."/>
            <person name="Hajek A.E."/>
            <person name="De Bivort B.L."/>
            <person name="Kasson M.T."/>
            <person name="De Fine Licht H.H."/>
            <person name="Stajich J.E."/>
        </authorList>
    </citation>
    <scope>NUCLEOTIDE SEQUENCE</scope>
    <source>
        <strain evidence="1">Berkeley</strain>
    </source>
</reference>